<feature type="compositionally biased region" description="Basic and acidic residues" evidence="1">
    <location>
        <begin position="19"/>
        <end position="32"/>
    </location>
</feature>
<organism evidence="2 3">
    <name type="scientific">Lentzea albida</name>
    <dbReference type="NCBI Taxonomy" id="65499"/>
    <lineage>
        <taxon>Bacteria</taxon>
        <taxon>Bacillati</taxon>
        <taxon>Actinomycetota</taxon>
        <taxon>Actinomycetes</taxon>
        <taxon>Pseudonocardiales</taxon>
        <taxon>Pseudonocardiaceae</taxon>
        <taxon>Lentzea</taxon>
    </lineage>
</organism>
<proteinExistence type="predicted"/>
<accession>A0A1H9WM97</accession>
<evidence type="ECO:0000313" key="3">
    <source>
        <dbReference type="Proteomes" id="UP000199503"/>
    </source>
</evidence>
<evidence type="ECO:0000313" key="2">
    <source>
        <dbReference type="EMBL" id="SES35018.1"/>
    </source>
</evidence>
<feature type="region of interest" description="Disordered" evidence="1">
    <location>
        <begin position="19"/>
        <end position="46"/>
    </location>
</feature>
<evidence type="ECO:0000256" key="1">
    <source>
        <dbReference type="SAM" id="MobiDB-lite"/>
    </source>
</evidence>
<dbReference type="AlphaFoldDB" id="A0A1H9WM97"/>
<keyword evidence="3" id="KW-1185">Reference proteome</keyword>
<dbReference type="Proteomes" id="UP000199503">
    <property type="component" value="Unassembled WGS sequence"/>
</dbReference>
<dbReference type="STRING" id="65499.SAMN04488000_12367"/>
<protein>
    <submittedName>
        <fullName evidence="2">Uncharacterized protein</fullName>
    </submittedName>
</protein>
<sequence>MSGQHEGLFTNIVDKFKDVLDGDDDRKDKTPEPEDPPLETQCCGRPPGQTLVAWGHKADCPNHPDNLATTEKVG</sequence>
<dbReference type="EMBL" id="FOFV01000023">
    <property type="protein sequence ID" value="SES35018.1"/>
    <property type="molecule type" value="Genomic_DNA"/>
</dbReference>
<gene>
    <name evidence="2" type="ORF">SAMN04488000_12367</name>
</gene>
<reference evidence="3" key="1">
    <citation type="submission" date="2016-10" db="EMBL/GenBank/DDBJ databases">
        <authorList>
            <person name="Varghese N."/>
            <person name="Submissions S."/>
        </authorList>
    </citation>
    <scope>NUCLEOTIDE SEQUENCE [LARGE SCALE GENOMIC DNA]</scope>
    <source>
        <strain evidence="3">DSM 44437</strain>
    </source>
</reference>
<name>A0A1H9WM97_9PSEU</name>